<protein>
    <submittedName>
        <fullName evidence="1">6440_t:CDS:1</fullName>
    </submittedName>
</protein>
<keyword evidence="2" id="KW-1185">Reference proteome</keyword>
<dbReference type="EMBL" id="CAJVPM010000046">
    <property type="protein sequence ID" value="CAG8434984.1"/>
    <property type="molecule type" value="Genomic_DNA"/>
</dbReference>
<organism evidence="1 2">
    <name type="scientific">Scutellospora calospora</name>
    <dbReference type="NCBI Taxonomy" id="85575"/>
    <lineage>
        <taxon>Eukaryota</taxon>
        <taxon>Fungi</taxon>
        <taxon>Fungi incertae sedis</taxon>
        <taxon>Mucoromycota</taxon>
        <taxon>Glomeromycotina</taxon>
        <taxon>Glomeromycetes</taxon>
        <taxon>Diversisporales</taxon>
        <taxon>Gigasporaceae</taxon>
        <taxon>Scutellospora</taxon>
    </lineage>
</organism>
<name>A0ACA9JU33_9GLOM</name>
<gene>
    <name evidence="1" type="ORF">SCALOS_LOCUS139</name>
</gene>
<reference evidence="1" key="1">
    <citation type="submission" date="2021-06" db="EMBL/GenBank/DDBJ databases">
        <authorList>
            <person name="Kallberg Y."/>
            <person name="Tangrot J."/>
            <person name="Rosling A."/>
        </authorList>
    </citation>
    <scope>NUCLEOTIDE SEQUENCE</scope>
    <source>
        <strain evidence="1">AU212A</strain>
    </source>
</reference>
<evidence type="ECO:0000313" key="2">
    <source>
        <dbReference type="Proteomes" id="UP000789860"/>
    </source>
</evidence>
<comment type="caution">
    <text evidence="1">The sequence shown here is derived from an EMBL/GenBank/DDBJ whole genome shotgun (WGS) entry which is preliminary data.</text>
</comment>
<sequence>MAIINAYRIIRILELTKEHKEFRYELVWNLINFANDTGVQLRNSLKNSKEIELGEETKRPKVMKYFELSDKWLVPGNYLVEWRDQCEACRWCTWLAHEDKLDMNRKSLHQSSYWCTACNEPLCCNNNQNCFLQFHTVNNAEI</sequence>
<evidence type="ECO:0000313" key="1">
    <source>
        <dbReference type="EMBL" id="CAG8434984.1"/>
    </source>
</evidence>
<proteinExistence type="predicted"/>
<accession>A0ACA9JU33</accession>
<dbReference type="Proteomes" id="UP000789860">
    <property type="component" value="Unassembled WGS sequence"/>
</dbReference>